<dbReference type="GeneID" id="111217093"/>
<dbReference type="CTD" id="10208"/>
<dbReference type="InterPro" id="IPR028890">
    <property type="entry name" value="Peptidase_C98"/>
</dbReference>
<dbReference type="STRING" id="41447.ENSSDUP00000020598"/>
<dbReference type="Ensembl" id="ENSSDUT00000020995.1">
    <property type="protein sequence ID" value="ENSSDUP00000020619.1"/>
    <property type="gene ID" value="ENSSDUG00000014980.1"/>
</dbReference>
<proteinExistence type="predicted"/>
<dbReference type="GO" id="GO:1904867">
    <property type="term" value="P:protein localization to Cajal body"/>
    <property type="evidence" value="ECO:0007669"/>
    <property type="project" value="Ensembl"/>
</dbReference>
<feature type="compositionally biased region" description="Polar residues" evidence="1">
    <location>
        <begin position="728"/>
        <end position="754"/>
    </location>
</feature>
<dbReference type="GO" id="GO:0030576">
    <property type="term" value="P:Cajal body organization"/>
    <property type="evidence" value="ECO:0007669"/>
    <property type="project" value="Ensembl"/>
</dbReference>
<dbReference type="GO" id="GO:0016929">
    <property type="term" value="F:deSUMOylase activity"/>
    <property type="evidence" value="ECO:0007669"/>
    <property type="project" value="Ensembl"/>
</dbReference>
<dbReference type="GO" id="GO:0016926">
    <property type="term" value="P:protein desumoylation"/>
    <property type="evidence" value="ECO:0007669"/>
    <property type="project" value="Ensembl"/>
</dbReference>
<dbReference type="GO" id="GO:0015030">
    <property type="term" value="C:Cajal body"/>
    <property type="evidence" value="ECO:0007669"/>
    <property type="project" value="Ensembl"/>
</dbReference>
<keyword evidence="4" id="KW-1185">Reference proteome</keyword>
<evidence type="ECO:0000313" key="4">
    <source>
        <dbReference type="Proteomes" id="UP000261420"/>
    </source>
</evidence>
<evidence type="ECO:0000313" key="3">
    <source>
        <dbReference type="Ensembl" id="ENSSDUP00000020573.1"/>
    </source>
</evidence>
<feature type="region of interest" description="Disordered" evidence="1">
    <location>
        <begin position="296"/>
        <end position="325"/>
    </location>
</feature>
<dbReference type="PANTHER" id="PTHR15294:SF3">
    <property type="entry name" value="SUMO-SPECIFIC ISOPEPTIDASE USPL1"/>
    <property type="match status" value="1"/>
</dbReference>
<feature type="domain" description="USP" evidence="2">
    <location>
        <begin position="339"/>
        <end position="610"/>
    </location>
</feature>
<dbReference type="Proteomes" id="UP000261420">
    <property type="component" value="Unplaced"/>
</dbReference>
<name>A0A3B4UQD3_SERDU</name>
<dbReference type="InterPro" id="IPR033505">
    <property type="entry name" value="USPL1"/>
</dbReference>
<organism evidence="3 4">
    <name type="scientific">Seriola dumerili</name>
    <name type="common">Greater amberjack</name>
    <name type="synonym">Caranx dumerili</name>
    <dbReference type="NCBI Taxonomy" id="41447"/>
    <lineage>
        <taxon>Eukaryota</taxon>
        <taxon>Metazoa</taxon>
        <taxon>Chordata</taxon>
        <taxon>Craniata</taxon>
        <taxon>Vertebrata</taxon>
        <taxon>Euteleostomi</taxon>
        <taxon>Actinopterygii</taxon>
        <taxon>Neopterygii</taxon>
        <taxon>Teleostei</taxon>
        <taxon>Neoteleostei</taxon>
        <taxon>Acanthomorphata</taxon>
        <taxon>Carangaria</taxon>
        <taxon>Carangiformes</taxon>
        <taxon>Carangidae</taxon>
        <taxon>Seriola</taxon>
    </lineage>
</organism>
<dbReference type="GeneTree" id="ENSGT00390000002316"/>
<evidence type="ECO:0000259" key="2">
    <source>
        <dbReference type="PROSITE" id="PS50235"/>
    </source>
</evidence>
<feature type="compositionally biased region" description="Basic residues" evidence="1">
    <location>
        <begin position="791"/>
        <end position="815"/>
    </location>
</feature>
<dbReference type="OMA" id="ICATVQV"/>
<protein>
    <submittedName>
        <fullName evidence="3">Ubiquitin specific peptidase like 1</fullName>
    </submittedName>
</protein>
<feature type="compositionally biased region" description="Polar residues" evidence="1">
    <location>
        <begin position="855"/>
        <end position="879"/>
    </location>
</feature>
<feature type="compositionally biased region" description="Basic and acidic residues" evidence="1">
    <location>
        <begin position="117"/>
        <end position="127"/>
    </location>
</feature>
<dbReference type="RefSeq" id="XP_022594525.1">
    <property type="nucleotide sequence ID" value="XM_022738804.1"/>
</dbReference>
<dbReference type="KEGG" id="sdu:111217093"/>
<feature type="region of interest" description="Disordered" evidence="1">
    <location>
        <begin position="896"/>
        <end position="943"/>
    </location>
</feature>
<feature type="region of interest" description="Disordered" evidence="1">
    <location>
        <begin position="107"/>
        <end position="142"/>
    </location>
</feature>
<feature type="region of interest" description="Disordered" evidence="1">
    <location>
        <begin position="616"/>
        <end position="643"/>
    </location>
</feature>
<feature type="region of interest" description="Disordered" evidence="1">
    <location>
        <begin position="959"/>
        <end position="999"/>
    </location>
</feature>
<reference evidence="3" key="1">
    <citation type="submission" date="2025-05" db="UniProtKB">
        <authorList>
            <consortium name="Ensembl"/>
        </authorList>
    </citation>
    <scope>IDENTIFICATION</scope>
</reference>
<dbReference type="PROSITE" id="PS50235">
    <property type="entry name" value="USP_3"/>
    <property type="match status" value="1"/>
</dbReference>
<feature type="compositionally biased region" description="Low complexity" evidence="1">
    <location>
        <begin position="619"/>
        <end position="630"/>
    </location>
</feature>
<dbReference type="Ensembl" id="ENSSDUT00000020974.1">
    <property type="protein sequence ID" value="ENSSDUP00000020598.1"/>
    <property type="gene ID" value="ENSSDUG00000014980.1"/>
</dbReference>
<dbReference type="SUPFAM" id="SSF54001">
    <property type="entry name" value="Cysteine proteinases"/>
    <property type="match status" value="1"/>
</dbReference>
<dbReference type="GO" id="GO:0032183">
    <property type="term" value="F:SUMO binding"/>
    <property type="evidence" value="ECO:0007669"/>
    <property type="project" value="Ensembl"/>
</dbReference>
<dbReference type="Pfam" id="PF15499">
    <property type="entry name" value="Peptidase_C98"/>
    <property type="match status" value="1"/>
</dbReference>
<feature type="compositionally biased region" description="Low complexity" evidence="1">
    <location>
        <begin position="905"/>
        <end position="917"/>
    </location>
</feature>
<sequence length="1181" mass="128691">MVICFEWHRTAVDQKSNSGLPMTGEDTGLEALASPLVGYLGKVQERAASLEHCPWCTLKGLSYSLRSYHINLQETITLCTNPQCLFPLVSRPLEDVLASLVPVEPAAGNKRKNPLPLEKEELIERSPKRLRSSELGSLDTQSDNDTLISQGEHCAVNTISNGQHAAPKTDAVKVNGYHRDFDCPAAETNGWESLQDDNVVLEKEPDNAVCTEGFAPPTCSSSAGHLQNSSEALLTTDGDELARSPHRGALGILEDDSSQVKSHPEVLNRQRSLASNQSGFPNEDIYSTEINTPLSQLKEQTARTEQKSLTTDIKTETEDLSSTSSLTESEEFVSVPSQLFWKNSDNLCWLDALLAALVNCKSLIRCKPREEPQRSSFWQLMRRYEDICAAIQVHQQTGRDGVVMVPNHVLQKANADLQTLRMSAFKLLQPKLHCKLGQRETPVFAMPLLLKMDSWAEPLFQSTFHWEFKCSECKAASKERIMKTLPTFTNIMPDWHPLHAVHSAPCNVCCKKNQRRTMMLESVPPVFALHFVEGLRDNDVRLYTFNFKGKRYSVTTVIQYNHQLKHFVTWLCESDGSWLEYDDVKHPDCKTHQKLPVPAQELHVVFWEMEEDEEPRACSPTSTFSDSASSKNEMNPSRCDKGSAADKLLAHSPDQSLLTSHNDTDIVCALSVSEDGDNVTDTTLTAGFDTSIGSTTLLDTFEGLSHNDIVTLTLVELKPDSEMLPVNDNKQTQDLSVPSENQIPDATPDSSSAVIGSEVARNPDVELPTTSSSSESGDGSSADPTYVPGSRRGRGRGRGTGRGKTVGRQKGKKAASSKAAPHISPPASSEPSEEIGNKPVVAAAQENAPPVEITPETSHLSSADTSPQKSPPTLDQNARWSFLLSKHPLNHVHKSVAKLAPTPTPTSVTKVKPTPSTHSAPNPVRKQQTPGALFPKPQLRTEESAGLPMKAAEMYGGFSAKSSNTRSPLPSPAPLTGKSNLSQPITPHHQKPLKNTPVVSATLLPTPKAKVLPEISSSKKQSSQSKVPPGLSDTETLRYKLIKKLKAKKKKLAKLNEMLGHQGGASLRPDSTDLNSPNTVTSSTYGGATCDDFLSDLLSPATTASNLSPDSTGFLEMLTSGQDGVEQLDSGVNAVGAVSQTNACMIGSHTENFLDEFLTQAAAQRPTEMESEALSALEFFI</sequence>
<feature type="compositionally biased region" description="Low complexity" evidence="1">
    <location>
        <begin position="771"/>
        <end position="781"/>
    </location>
</feature>
<dbReference type="InterPro" id="IPR038765">
    <property type="entry name" value="Papain-like_cys_pep_sf"/>
</dbReference>
<dbReference type="PANTHER" id="PTHR15294">
    <property type="entry name" value="RETINOVIN-RELATED"/>
    <property type="match status" value="1"/>
</dbReference>
<feature type="region of interest" description="Disordered" evidence="1">
    <location>
        <begin position="1013"/>
        <end position="1032"/>
    </location>
</feature>
<feature type="compositionally biased region" description="Low complexity" evidence="1">
    <location>
        <begin position="1016"/>
        <end position="1026"/>
    </location>
</feature>
<dbReference type="InterPro" id="IPR028889">
    <property type="entry name" value="USP"/>
</dbReference>
<dbReference type="AlphaFoldDB" id="A0A3B4UQD3"/>
<feature type="region of interest" description="Disordered" evidence="1">
    <location>
        <begin position="724"/>
        <end position="879"/>
    </location>
</feature>
<evidence type="ECO:0000256" key="1">
    <source>
        <dbReference type="SAM" id="MobiDB-lite"/>
    </source>
</evidence>
<accession>A0A3B4UQD3</accession>
<feature type="compositionally biased region" description="Low complexity" evidence="1">
    <location>
        <begin position="816"/>
        <end position="830"/>
    </location>
</feature>
<dbReference type="Ensembl" id="ENSSDUT00000020949.1">
    <property type="protein sequence ID" value="ENSSDUP00000020573.1"/>
    <property type="gene ID" value="ENSSDUG00000014980.1"/>
</dbReference>